<dbReference type="EC" id="3.6.3.-" evidence="12"/>
<keyword evidence="3" id="KW-1003">Cell membrane</keyword>
<dbReference type="SUPFAM" id="SSF90123">
    <property type="entry name" value="ABC transporter transmembrane region"/>
    <property type="match status" value="1"/>
</dbReference>
<dbReference type="PROSITE" id="PS50929">
    <property type="entry name" value="ABC_TM1F"/>
    <property type="match status" value="1"/>
</dbReference>
<dbReference type="InterPro" id="IPR017871">
    <property type="entry name" value="ABC_transporter-like_CS"/>
</dbReference>
<dbReference type="InterPro" id="IPR011527">
    <property type="entry name" value="ABC1_TM_dom"/>
</dbReference>
<dbReference type="EMBL" id="CAHP01000053">
    <property type="protein sequence ID" value="CCG43053.1"/>
    <property type="molecule type" value="Genomic_DNA"/>
</dbReference>
<dbReference type="GO" id="GO:0005886">
    <property type="term" value="C:plasma membrane"/>
    <property type="evidence" value="ECO:0007669"/>
    <property type="project" value="UniProtKB-SubCell"/>
</dbReference>
<evidence type="ECO:0000313" key="13">
    <source>
        <dbReference type="Proteomes" id="UP000004169"/>
    </source>
</evidence>
<dbReference type="PANTHER" id="PTHR24221">
    <property type="entry name" value="ATP-BINDING CASSETTE SUB-FAMILY B"/>
    <property type="match status" value="1"/>
</dbReference>
<comment type="subcellular location">
    <subcellularLocation>
        <location evidence="1">Cell membrane</location>
        <topology evidence="1">Multi-pass membrane protein</topology>
    </subcellularLocation>
</comment>
<keyword evidence="8 9" id="KW-0472">Membrane</keyword>
<accession>H8FXG5</accession>
<feature type="transmembrane region" description="Helical" evidence="9">
    <location>
        <begin position="74"/>
        <end position="97"/>
    </location>
</feature>
<dbReference type="Proteomes" id="UP000004169">
    <property type="component" value="Unassembled WGS sequence"/>
</dbReference>
<gene>
    <name evidence="12" type="ORF">PHAMO_570048</name>
</gene>
<feature type="transmembrane region" description="Helical" evidence="9">
    <location>
        <begin position="151"/>
        <end position="173"/>
    </location>
</feature>
<keyword evidence="7 9" id="KW-1133">Transmembrane helix</keyword>
<dbReference type="GO" id="GO:0005524">
    <property type="term" value="F:ATP binding"/>
    <property type="evidence" value="ECO:0007669"/>
    <property type="project" value="UniProtKB-KW"/>
</dbReference>
<keyword evidence="2" id="KW-0813">Transport</keyword>
<dbReference type="PROSITE" id="PS00211">
    <property type="entry name" value="ABC_TRANSPORTER_1"/>
    <property type="match status" value="1"/>
</dbReference>
<evidence type="ECO:0000256" key="6">
    <source>
        <dbReference type="ARBA" id="ARBA00022840"/>
    </source>
</evidence>
<evidence type="ECO:0000256" key="2">
    <source>
        <dbReference type="ARBA" id="ARBA00022448"/>
    </source>
</evidence>
<dbReference type="Gene3D" id="3.40.50.300">
    <property type="entry name" value="P-loop containing nucleotide triphosphate hydrolases"/>
    <property type="match status" value="1"/>
</dbReference>
<evidence type="ECO:0000256" key="8">
    <source>
        <dbReference type="ARBA" id="ARBA00023136"/>
    </source>
</evidence>
<dbReference type="Pfam" id="PF00664">
    <property type="entry name" value="ABC_membrane"/>
    <property type="match status" value="1"/>
</dbReference>
<organism evidence="12 13">
    <name type="scientific">Magnetospirillum molischianum DSM 120</name>
    <dbReference type="NCBI Taxonomy" id="1150626"/>
    <lineage>
        <taxon>Bacteria</taxon>
        <taxon>Pseudomonadati</taxon>
        <taxon>Pseudomonadota</taxon>
        <taxon>Alphaproteobacteria</taxon>
        <taxon>Rhodospirillales</taxon>
        <taxon>Rhodospirillaceae</taxon>
        <taxon>Magnetospirillum</taxon>
    </lineage>
</organism>
<evidence type="ECO:0000256" key="1">
    <source>
        <dbReference type="ARBA" id="ARBA00004651"/>
    </source>
</evidence>
<evidence type="ECO:0000256" key="5">
    <source>
        <dbReference type="ARBA" id="ARBA00022741"/>
    </source>
</evidence>
<evidence type="ECO:0000256" key="4">
    <source>
        <dbReference type="ARBA" id="ARBA00022692"/>
    </source>
</evidence>
<dbReference type="InterPro" id="IPR027417">
    <property type="entry name" value="P-loop_NTPase"/>
</dbReference>
<reference evidence="12 13" key="1">
    <citation type="journal article" date="2012" name="J. Bacteriol.">
        <title>Draft Genome Sequence of the Purple Photosynthetic Bacterium Phaeospirillum molischianum DSM120, a Particularly Versatile Bacterium.</title>
        <authorList>
            <person name="Duquesne K."/>
            <person name="Prima V."/>
            <person name="Ji B."/>
            <person name="Rouy Z."/>
            <person name="Medigue C."/>
            <person name="Talla E."/>
            <person name="Sturgis J.N."/>
        </authorList>
    </citation>
    <scope>NUCLEOTIDE SEQUENCE [LARGE SCALE GENOMIC DNA]</scope>
    <source>
        <strain evidence="13">DSM120</strain>
    </source>
</reference>
<dbReference type="FunFam" id="3.40.50.300:FF:000221">
    <property type="entry name" value="Multidrug ABC transporter ATP-binding protein"/>
    <property type="match status" value="1"/>
</dbReference>
<evidence type="ECO:0000256" key="3">
    <source>
        <dbReference type="ARBA" id="ARBA00022475"/>
    </source>
</evidence>
<keyword evidence="4 9" id="KW-0812">Transmembrane</keyword>
<dbReference type="InterPro" id="IPR036640">
    <property type="entry name" value="ABC1_TM_sf"/>
</dbReference>
<feature type="domain" description="ABC transporter" evidence="10">
    <location>
        <begin position="360"/>
        <end position="597"/>
    </location>
</feature>
<dbReference type="InterPro" id="IPR003439">
    <property type="entry name" value="ABC_transporter-like_ATP-bd"/>
</dbReference>
<evidence type="ECO:0000259" key="10">
    <source>
        <dbReference type="PROSITE" id="PS50893"/>
    </source>
</evidence>
<dbReference type="RefSeq" id="WP_002731034.1">
    <property type="nucleotide sequence ID" value="NZ_CAHP01000053.1"/>
</dbReference>
<proteinExistence type="predicted"/>
<protein>
    <submittedName>
        <fullName evidence="12">Putative Lipid A export ATP-binding/permease protein MsbA</fullName>
        <ecNumber evidence="12">3.6.3.-</ecNumber>
    </submittedName>
</protein>
<evidence type="ECO:0000256" key="7">
    <source>
        <dbReference type="ARBA" id="ARBA00022989"/>
    </source>
</evidence>
<dbReference type="eggNOG" id="COG1132">
    <property type="taxonomic scope" value="Bacteria"/>
</dbReference>
<keyword evidence="12" id="KW-0378">Hydrolase</keyword>
<sequence length="609" mass="68090">MIKNLSDFLDYFGKGYGRSIILIMIGCIFIAILETFGILLIFPLMALVINPVQAVEGGVLGRIYGIAGKPDTQFFLFMVSCAVGSVYIFKALFQVWFTKWEHSLISRWKVTICYRLFCKMLEADYSYHVDRSSSTIISIIYPLVSNVMNNFMYQFICLATQMIVGIFLCVFMVVTHPVMTLVIAICFSILFHVQRVAIRKRIIKVGEEVNAFTIENLFSIQQGLGAYKETKINLKERFFQNMFLKANKNLMRSEGKLLFYQGLPISTNEMIVMLMVIVAFNMIVVAGNSAASITQDLAVVVMTLFRLIPVVNRSITSVNFINSSTIPLKTLIAEADAIGYRDPIKSDLTEPQALPLTSSLRMKHLSYSYAQSGEPALRDIDFEVKKGEFVGVIGPSGAGKTTLIAILLGFIKPDSGEMTIDGVRVDEARIRAFRHTVGYVDQQPFIFDASIMQNVAFGVAVEDIDRDRVEDALRQAELWDVVSSLEKGIESSVGENGKRFSGGQRQRLAIARALYKQPSILILDEATSALDIDTEQRFSQTIQKLKGSLTIIAIAHRLSTLRDCDRLIMMEAGRIVDDGAFDQLLERNATFRRLVSVSQAQQNSDATTP</sequence>
<dbReference type="SMART" id="SM00382">
    <property type="entry name" value="AAA"/>
    <property type="match status" value="1"/>
</dbReference>
<dbReference type="AlphaFoldDB" id="H8FXG5"/>
<dbReference type="Pfam" id="PF00005">
    <property type="entry name" value="ABC_tran"/>
    <property type="match status" value="1"/>
</dbReference>
<name>H8FXG5_MAGML</name>
<dbReference type="PROSITE" id="PS50893">
    <property type="entry name" value="ABC_TRANSPORTER_2"/>
    <property type="match status" value="1"/>
</dbReference>
<dbReference type="GO" id="GO:0140359">
    <property type="term" value="F:ABC-type transporter activity"/>
    <property type="evidence" value="ECO:0007669"/>
    <property type="project" value="InterPro"/>
</dbReference>
<keyword evidence="13" id="KW-1185">Reference proteome</keyword>
<feature type="domain" description="ABC transmembrane type-1" evidence="11">
    <location>
        <begin position="21"/>
        <end position="323"/>
    </location>
</feature>
<dbReference type="Gene3D" id="1.20.1560.10">
    <property type="entry name" value="ABC transporter type 1, transmembrane domain"/>
    <property type="match status" value="1"/>
</dbReference>
<keyword evidence="5" id="KW-0547">Nucleotide-binding</keyword>
<comment type="caution">
    <text evidence="12">The sequence shown here is derived from an EMBL/GenBank/DDBJ whole genome shotgun (WGS) entry which is preliminary data.</text>
</comment>
<evidence type="ECO:0000256" key="9">
    <source>
        <dbReference type="SAM" id="Phobius"/>
    </source>
</evidence>
<dbReference type="GO" id="GO:0034040">
    <property type="term" value="F:ATPase-coupled lipid transmembrane transporter activity"/>
    <property type="evidence" value="ECO:0007669"/>
    <property type="project" value="TreeGrafter"/>
</dbReference>
<dbReference type="SUPFAM" id="SSF52540">
    <property type="entry name" value="P-loop containing nucleoside triphosphate hydrolases"/>
    <property type="match status" value="1"/>
</dbReference>
<dbReference type="OrthoDB" id="5288404at2"/>
<evidence type="ECO:0000259" key="11">
    <source>
        <dbReference type="PROSITE" id="PS50929"/>
    </source>
</evidence>
<feature type="transmembrane region" description="Helical" evidence="9">
    <location>
        <begin position="21"/>
        <end position="49"/>
    </location>
</feature>
<dbReference type="GO" id="GO:0016887">
    <property type="term" value="F:ATP hydrolysis activity"/>
    <property type="evidence" value="ECO:0007669"/>
    <property type="project" value="InterPro"/>
</dbReference>
<evidence type="ECO:0000313" key="12">
    <source>
        <dbReference type="EMBL" id="CCG43053.1"/>
    </source>
</evidence>
<dbReference type="PANTHER" id="PTHR24221:SF654">
    <property type="entry name" value="ATP-BINDING CASSETTE SUB-FAMILY B MEMBER 6"/>
    <property type="match status" value="1"/>
</dbReference>
<dbReference type="STRING" id="1150626.PHAMO_570048"/>
<dbReference type="InterPro" id="IPR003593">
    <property type="entry name" value="AAA+_ATPase"/>
</dbReference>
<dbReference type="InterPro" id="IPR039421">
    <property type="entry name" value="Type_1_exporter"/>
</dbReference>
<keyword evidence="6 12" id="KW-0067">ATP-binding</keyword>
<feature type="transmembrane region" description="Helical" evidence="9">
    <location>
        <begin position="257"/>
        <end position="284"/>
    </location>
</feature>